<dbReference type="Proteomes" id="UP000034444">
    <property type="component" value="Chromosome"/>
</dbReference>
<feature type="transmembrane region" description="Helical" evidence="1">
    <location>
        <begin position="61"/>
        <end position="81"/>
    </location>
</feature>
<accession>A0A7U4RQL1</accession>
<protein>
    <submittedName>
        <fullName evidence="2">Membrane protein</fullName>
    </submittedName>
</protein>
<organism evidence="2 3">
    <name type="scientific">Sulfurovum lithotrophicum</name>
    <dbReference type="NCBI Taxonomy" id="206403"/>
    <lineage>
        <taxon>Bacteria</taxon>
        <taxon>Pseudomonadati</taxon>
        <taxon>Campylobacterota</taxon>
        <taxon>Epsilonproteobacteria</taxon>
        <taxon>Campylobacterales</taxon>
        <taxon>Sulfurovaceae</taxon>
        <taxon>Sulfurovum</taxon>
    </lineage>
</organism>
<dbReference type="RefSeq" id="WP_011980825.1">
    <property type="nucleotide sequence ID" value="NZ_CP011308.1"/>
</dbReference>
<feature type="transmembrane region" description="Helical" evidence="1">
    <location>
        <begin position="12"/>
        <end position="32"/>
    </location>
</feature>
<dbReference type="InterPro" id="IPR003425">
    <property type="entry name" value="CCB3/YggT"/>
</dbReference>
<keyword evidence="1" id="KW-1133">Transmembrane helix</keyword>
<dbReference type="OrthoDB" id="47652at2"/>
<sequence>MNALIYSIVQLIHTVINLYIWIVIIAALLSFVRPDPRNPIVQILYRLTEPVYDVLRRKMPFLIIGGIDLSPLVIILGLQFIDTFMMRALLG</sequence>
<evidence type="ECO:0000313" key="3">
    <source>
        <dbReference type="Proteomes" id="UP000034444"/>
    </source>
</evidence>
<gene>
    <name evidence="2" type="ORF">YH65_05200</name>
</gene>
<keyword evidence="3" id="KW-1185">Reference proteome</keyword>
<reference evidence="3" key="2">
    <citation type="journal article" date="2017" name="Stand. Genomic Sci.">
        <title>Complete genome sequence of the sulfur-oxidizing chemolithoautotrophic Sulfurovum lithotrophicum 42BKTT.</title>
        <authorList>
            <person name="Jeon W."/>
            <person name="Priscilla L."/>
            <person name="Park G."/>
            <person name="Lee H."/>
            <person name="Lee N."/>
            <person name="Lee D."/>
            <person name="Kwon H."/>
            <person name="Ahn I."/>
            <person name="Lee C."/>
            <person name="Lee H."/>
            <person name="Ahn J."/>
        </authorList>
    </citation>
    <scope>NUCLEOTIDE SEQUENCE [LARGE SCALE GENOMIC DNA]</scope>
    <source>
        <strain evidence="3">ATCC BAA-797 / 42BKT</strain>
    </source>
</reference>
<reference evidence="2 3" key="1">
    <citation type="submission" date="2015-04" db="EMBL/GenBank/DDBJ databases">
        <title>Complete genome sequence of Sulfurovum lithotrophicum ATCC BAA-797T.</title>
        <authorList>
            <person name="Ahn J."/>
            <person name="Park G."/>
            <person name="Jeon W."/>
            <person name="Jang Y."/>
            <person name="Jang M."/>
            <person name="Lee H."/>
            <person name="Lee H."/>
        </authorList>
    </citation>
    <scope>NUCLEOTIDE SEQUENCE [LARGE SCALE GENOMIC DNA]</scope>
    <source>
        <strain evidence="3">ATCC BAA-797 / 42BKT</strain>
    </source>
</reference>
<keyword evidence="1" id="KW-0812">Transmembrane</keyword>
<proteinExistence type="predicted"/>
<name>A0A7U4RQL1_9BACT</name>
<dbReference type="GO" id="GO:0016020">
    <property type="term" value="C:membrane"/>
    <property type="evidence" value="ECO:0007669"/>
    <property type="project" value="InterPro"/>
</dbReference>
<dbReference type="AlphaFoldDB" id="A0A7U4RQL1"/>
<keyword evidence="1" id="KW-0472">Membrane</keyword>
<dbReference type="Pfam" id="PF02325">
    <property type="entry name" value="CCB3_YggT"/>
    <property type="match status" value="1"/>
</dbReference>
<evidence type="ECO:0000256" key="1">
    <source>
        <dbReference type="SAM" id="Phobius"/>
    </source>
</evidence>
<dbReference type="EMBL" id="CP011308">
    <property type="protein sequence ID" value="AKF24851.1"/>
    <property type="molecule type" value="Genomic_DNA"/>
</dbReference>
<dbReference type="KEGG" id="slh:YH65_05200"/>
<evidence type="ECO:0000313" key="2">
    <source>
        <dbReference type="EMBL" id="AKF24851.1"/>
    </source>
</evidence>